<dbReference type="PANTHER" id="PTHR43434">
    <property type="entry name" value="PHOSPHOGLYCOLATE PHOSPHATASE"/>
    <property type="match status" value="1"/>
</dbReference>
<dbReference type="InterPro" id="IPR023214">
    <property type="entry name" value="HAD_sf"/>
</dbReference>
<keyword evidence="2" id="KW-1185">Reference proteome</keyword>
<dbReference type="RefSeq" id="WP_172544843.1">
    <property type="nucleotide sequence ID" value="NZ_UGRY01000003.1"/>
</dbReference>
<dbReference type="EMBL" id="UGRY01000003">
    <property type="protein sequence ID" value="SUD47669.1"/>
    <property type="molecule type" value="Genomic_DNA"/>
</dbReference>
<dbReference type="EC" id="3.1.3.-" evidence="1"/>
<dbReference type="InterPro" id="IPR006549">
    <property type="entry name" value="HAD-SF_hydro_IIIA"/>
</dbReference>
<accession>A0A379JGA0</accession>
<organism evidence="1 2">
    <name type="scientific">Nocardia otitidiscaviarum</name>
    <dbReference type="NCBI Taxonomy" id="1823"/>
    <lineage>
        <taxon>Bacteria</taxon>
        <taxon>Bacillati</taxon>
        <taxon>Actinomycetota</taxon>
        <taxon>Actinomycetes</taxon>
        <taxon>Mycobacteriales</taxon>
        <taxon>Nocardiaceae</taxon>
        <taxon>Nocardia</taxon>
    </lineage>
</organism>
<dbReference type="GO" id="GO:0006281">
    <property type="term" value="P:DNA repair"/>
    <property type="evidence" value="ECO:0007669"/>
    <property type="project" value="TreeGrafter"/>
</dbReference>
<dbReference type="GO" id="GO:0008967">
    <property type="term" value="F:phosphoglycolate phosphatase activity"/>
    <property type="evidence" value="ECO:0007669"/>
    <property type="project" value="TreeGrafter"/>
</dbReference>
<sequence length="218" mass="23962">MIKAVVFDVGETLIDETRIWCRWADRLGVPRFAMLGVIGGMAATGRPLADAFEVLSPGIDLEEEQIAWAAEEPDSLRVNFDADDLYPDVRRALAKLRARGLRVIIAGNQPPQAKAALEAMDLPVDAVYTSAEWALEKPDPKFFDKVVEVTELRPPEICYVGDRVDNDVMPANAAGMVPVLIRRGPWGYLHAELPQATRYGVVVDGLDALPDLLAPTDR</sequence>
<evidence type="ECO:0000313" key="2">
    <source>
        <dbReference type="Proteomes" id="UP000255467"/>
    </source>
</evidence>
<dbReference type="InterPro" id="IPR036412">
    <property type="entry name" value="HAD-like_sf"/>
</dbReference>
<gene>
    <name evidence="1" type="primary">yihX_1</name>
    <name evidence="1" type="ORF">NCTC1934_04990</name>
</gene>
<evidence type="ECO:0000313" key="1">
    <source>
        <dbReference type="EMBL" id="SUD47669.1"/>
    </source>
</evidence>
<dbReference type="PANTHER" id="PTHR43434:SF1">
    <property type="entry name" value="PHOSPHOGLYCOLATE PHOSPHATASE"/>
    <property type="match status" value="1"/>
</dbReference>
<proteinExistence type="predicted"/>
<dbReference type="Pfam" id="PF00702">
    <property type="entry name" value="Hydrolase"/>
    <property type="match status" value="1"/>
</dbReference>
<name>A0A379JGA0_9NOCA</name>
<dbReference type="SFLD" id="SFLDS00003">
    <property type="entry name" value="Haloacid_Dehalogenase"/>
    <property type="match status" value="1"/>
</dbReference>
<dbReference type="SFLD" id="SFLDG01129">
    <property type="entry name" value="C1.5:_HAD__Beta-PGM__Phosphata"/>
    <property type="match status" value="1"/>
</dbReference>
<dbReference type="Gene3D" id="3.40.50.1000">
    <property type="entry name" value="HAD superfamily/HAD-like"/>
    <property type="match status" value="1"/>
</dbReference>
<protein>
    <submittedName>
        <fullName evidence="1">Phosphatase yihX</fullName>
        <ecNumber evidence="1">3.1.3.-</ecNumber>
    </submittedName>
</protein>
<dbReference type="Proteomes" id="UP000255467">
    <property type="component" value="Unassembled WGS sequence"/>
</dbReference>
<dbReference type="SUPFAM" id="SSF56784">
    <property type="entry name" value="HAD-like"/>
    <property type="match status" value="1"/>
</dbReference>
<dbReference type="AlphaFoldDB" id="A0A379JGA0"/>
<dbReference type="STRING" id="1406858.GCA_000710895_02033"/>
<dbReference type="NCBIfam" id="TIGR01662">
    <property type="entry name" value="HAD-SF-IIIA"/>
    <property type="match status" value="1"/>
</dbReference>
<dbReference type="InterPro" id="IPR006439">
    <property type="entry name" value="HAD-SF_hydro_IA"/>
</dbReference>
<dbReference type="NCBIfam" id="TIGR01549">
    <property type="entry name" value="HAD-SF-IA-v1"/>
    <property type="match status" value="1"/>
</dbReference>
<keyword evidence="1" id="KW-0378">Hydrolase</keyword>
<reference evidence="1 2" key="1">
    <citation type="submission" date="2018-06" db="EMBL/GenBank/DDBJ databases">
        <authorList>
            <consortium name="Pathogen Informatics"/>
            <person name="Doyle S."/>
        </authorList>
    </citation>
    <scope>NUCLEOTIDE SEQUENCE [LARGE SCALE GENOMIC DNA]</scope>
    <source>
        <strain evidence="1 2">NCTC1934</strain>
    </source>
</reference>
<dbReference type="InterPro" id="IPR050155">
    <property type="entry name" value="HAD-like_hydrolase_sf"/>
</dbReference>